<reference evidence="2 3" key="1">
    <citation type="submission" date="2024-09" db="EMBL/GenBank/DDBJ databases">
        <title>Chromosome-scale assembly of Riccia fluitans.</title>
        <authorList>
            <person name="Paukszto L."/>
            <person name="Sawicki J."/>
            <person name="Karawczyk K."/>
            <person name="Piernik-Szablinska J."/>
            <person name="Szczecinska M."/>
            <person name="Mazdziarz M."/>
        </authorList>
    </citation>
    <scope>NUCLEOTIDE SEQUENCE [LARGE SCALE GENOMIC DNA]</scope>
    <source>
        <strain evidence="2">Rf_01</strain>
        <tissue evidence="2">Aerial parts of the thallus</tissue>
    </source>
</reference>
<gene>
    <name evidence="2" type="ORF">R1flu_001543</name>
</gene>
<protein>
    <submittedName>
        <fullName evidence="2">Uncharacterized protein</fullName>
    </submittedName>
</protein>
<sequence>MCVFSRALWNERCETQFERRRSQKPIGKTVEDSYKTSRELELTATSKNQRELAEKTTMYLEAVKNLLEKRDNLTQFDRWRRGETNVEMSADGNENSRSSSECNLNTNERSDSDEEIDNEASTSVELLRQNLDELGFV</sequence>
<evidence type="ECO:0000256" key="1">
    <source>
        <dbReference type="SAM" id="MobiDB-lite"/>
    </source>
</evidence>
<name>A0ABD1Y3K3_9MARC</name>
<dbReference type="Proteomes" id="UP001605036">
    <property type="component" value="Unassembled WGS sequence"/>
</dbReference>
<dbReference type="AlphaFoldDB" id="A0ABD1Y3K3"/>
<feature type="compositionally biased region" description="Polar residues" evidence="1">
    <location>
        <begin position="92"/>
        <end position="107"/>
    </location>
</feature>
<organism evidence="2 3">
    <name type="scientific">Riccia fluitans</name>
    <dbReference type="NCBI Taxonomy" id="41844"/>
    <lineage>
        <taxon>Eukaryota</taxon>
        <taxon>Viridiplantae</taxon>
        <taxon>Streptophyta</taxon>
        <taxon>Embryophyta</taxon>
        <taxon>Marchantiophyta</taxon>
        <taxon>Marchantiopsida</taxon>
        <taxon>Marchantiidae</taxon>
        <taxon>Marchantiales</taxon>
        <taxon>Ricciaceae</taxon>
        <taxon>Riccia</taxon>
    </lineage>
</organism>
<accession>A0ABD1Y3K3</accession>
<proteinExistence type="predicted"/>
<keyword evidence="3" id="KW-1185">Reference proteome</keyword>
<dbReference type="EMBL" id="JBHFFA010000006">
    <property type="protein sequence ID" value="KAL2621338.1"/>
    <property type="molecule type" value="Genomic_DNA"/>
</dbReference>
<evidence type="ECO:0000313" key="2">
    <source>
        <dbReference type="EMBL" id="KAL2621338.1"/>
    </source>
</evidence>
<evidence type="ECO:0000313" key="3">
    <source>
        <dbReference type="Proteomes" id="UP001605036"/>
    </source>
</evidence>
<comment type="caution">
    <text evidence="2">The sequence shown here is derived from an EMBL/GenBank/DDBJ whole genome shotgun (WGS) entry which is preliminary data.</text>
</comment>
<feature type="region of interest" description="Disordered" evidence="1">
    <location>
        <begin position="80"/>
        <end position="122"/>
    </location>
</feature>